<keyword evidence="1" id="KW-0597">Phosphoprotein</keyword>
<dbReference type="InterPro" id="IPR001789">
    <property type="entry name" value="Sig_transdc_resp-reg_receiver"/>
</dbReference>
<dbReference type="Proteomes" id="UP001239167">
    <property type="component" value="Unassembled WGS sequence"/>
</dbReference>
<evidence type="ECO:0000313" key="4">
    <source>
        <dbReference type="Proteomes" id="UP001239167"/>
    </source>
</evidence>
<dbReference type="InterPro" id="IPR011006">
    <property type="entry name" value="CheY-like_superfamily"/>
</dbReference>
<accession>A0ABT9Y468</accession>
<dbReference type="Gene3D" id="3.40.50.2300">
    <property type="match status" value="1"/>
</dbReference>
<protein>
    <submittedName>
        <fullName evidence="3">Two-component system response regulator YcbB</fullName>
    </submittedName>
</protein>
<dbReference type="PANTHER" id="PTHR43228">
    <property type="entry name" value="TWO-COMPONENT RESPONSE REGULATOR"/>
    <property type="match status" value="1"/>
</dbReference>
<name>A0ABT9Y468_9FIRM</name>
<comment type="caution">
    <text evidence="3">The sequence shown here is derived from an EMBL/GenBank/DDBJ whole genome shotgun (WGS) entry which is preliminary data.</text>
</comment>
<evidence type="ECO:0000256" key="1">
    <source>
        <dbReference type="PROSITE-ProRule" id="PRU00169"/>
    </source>
</evidence>
<dbReference type="PROSITE" id="PS50110">
    <property type="entry name" value="RESPONSE_REGULATORY"/>
    <property type="match status" value="1"/>
</dbReference>
<feature type="domain" description="Response regulatory" evidence="2">
    <location>
        <begin position="2"/>
        <end position="118"/>
    </location>
</feature>
<keyword evidence="4" id="KW-1185">Reference proteome</keyword>
<reference evidence="3 4" key="1">
    <citation type="submission" date="2023-07" db="EMBL/GenBank/DDBJ databases">
        <title>Genomic Encyclopedia of Type Strains, Phase IV (KMG-IV): sequencing the most valuable type-strain genomes for metagenomic binning, comparative biology and taxonomic classification.</title>
        <authorList>
            <person name="Goeker M."/>
        </authorList>
    </citation>
    <scope>NUCLEOTIDE SEQUENCE [LARGE SCALE GENOMIC DNA]</scope>
    <source>
        <strain evidence="3 4">DSM 16980</strain>
    </source>
</reference>
<evidence type="ECO:0000313" key="3">
    <source>
        <dbReference type="EMBL" id="MDQ0202630.1"/>
    </source>
</evidence>
<dbReference type="Pfam" id="PF00072">
    <property type="entry name" value="Response_reg"/>
    <property type="match status" value="1"/>
</dbReference>
<proteinExistence type="predicted"/>
<sequence length="297" mass="33761">MRFMIIDDDMAVCTMLQDIIEDYKLGEVEEIADTAVALDNNFLQIKKIDILIIDMLMPVRDGIQTVKDIKDGFDGKIIMLSQVENKEMVGDAYAFGVDYYITKPINRNEIIGVIRAVSEHACLKSFVDNIRTSLHTVYDPDTDESKKLKDKSFSVIEHGSAVMKDLGIDSGSGSHEILLLLQCLQEKMVDTAKAFPSLKSIFALLVKEKNGKDAQKEIKAAEQRMRRTVFQAMVNIASLGIVDCTNPKFDDYASRYFEMAEIYTLMRKMENEEKPQIVQTHVNSKKFLRTLYIECSK</sequence>
<evidence type="ECO:0000259" key="2">
    <source>
        <dbReference type="PROSITE" id="PS50110"/>
    </source>
</evidence>
<dbReference type="Pfam" id="PF08664">
    <property type="entry name" value="YcbB"/>
    <property type="match status" value="1"/>
</dbReference>
<gene>
    <name evidence="3" type="ORF">J2S01_000323</name>
</gene>
<feature type="modified residue" description="4-aspartylphosphate" evidence="1">
    <location>
        <position position="54"/>
    </location>
</feature>
<dbReference type="SUPFAM" id="SSF52172">
    <property type="entry name" value="CheY-like"/>
    <property type="match status" value="1"/>
</dbReference>
<dbReference type="EMBL" id="JAUSUE010000002">
    <property type="protein sequence ID" value="MDQ0202630.1"/>
    <property type="molecule type" value="Genomic_DNA"/>
</dbReference>
<organism evidence="3 4">
    <name type="scientific">Pectinatus haikarae</name>
    <dbReference type="NCBI Taxonomy" id="349096"/>
    <lineage>
        <taxon>Bacteria</taxon>
        <taxon>Bacillati</taxon>
        <taxon>Bacillota</taxon>
        <taxon>Negativicutes</taxon>
        <taxon>Selenomonadales</taxon>
        <taxon>Selenomonadaceae</taxon>
        <taxon>Pectinatus</taxon>
    </lineage>
</organism>
<dbReference type="RefSeq" id="WP_307222550.1">
    <property type="nucleotide sequence ID" value="NZ_CP116940.1"/>
</dbReference>
<dbReference type="InterPro" id="IPR013972">
    <property type="entry name" value="YcbB"/>
</dbReference>
<dbReference type="SMART" id="SM00448">
    <property type="entry name" value="REC"/>
    <property type="match status" value="1"/>
</dbReference>
<dbReference type="InterPro" id="IPR052048">
    <property type="entry name" value="ST_Response_Regulator"/>
</dbReference>
<dbReference type="PANTHER" id="PTHR43228:SF8">
    <property type="entry name" value="TRANSCRIPTIONAL REGULATORY PROTEIN GLNL"/>
    <property type="match status" value="1"/>
</dbReference>